<dbReference type="InterPro" id="IPR000305">
    <property type="entry name" value="GIY-YIG_endonuc"/>
</dbReference>
<dbReference type="SUPFAM" id="SSF82771">
    <property type="entry name" value="GIY-YIG endonuclease"/>
    <property type="match status" value="1"/>
</dbReference>
<evidence type="ECO:0000313" key="4">
    <source>
        <dbReference type="Proteomes" id="UP000179221"/>
    </source>
</evidence>
<proteinExistence type="inferred from homology"/>
<dbReference type="CDD" id="cd10449">
    <property type="entry name" value="GIY-YIG_SLX1_like"/>
    <property type="match status" value="1"/>
</dbReference>
<dbReference type="InterPro" id="IPR035901">
    <property type="entry name" value="GIY-YIG_endonuc_sf"/>
</dbReference>
<protein>
    <submittedName>
        <fullName evidence="3">Excinuclease ABC subunit C</fullName>
    </submittedName>
</protein>
<dbReference type="PANTHER" id="PTHR34477">
    <property type="entry name" value="UPF0213 PROTEIN YHBQ"/>
    <property type="match status" value="1"/>
</dbReference>
<dbReference type="Gene3D" id="3.40.1440.10">
    <property type="entry name" value="GIY-YIG endonuclease"/>
    <property type="match status" value="1"/>
</dbReference>
<accession>A0A1F7YGJ2</accession>
<dbReference type="AlphaFoldDB" id="A0A1F7YGJ2"/>
<dbReference type="PANTHER" id="PTHR34477:SF5">
    <property type="entry name" value="BSL5627 PROTEIN"/>
    <property type="match status" value="1"/>
</dbReference>
<evidence type="ECO:0000256" key="1">
    <source>
        <dbReference type="ARBA" id="ARBA00007435"/>
    </source>
</evidence>
<reference evidence="3 4" key="1">
    <citation type="journal article" date="2016" name="Nat. Commun.">
        <title>Thousands of microbial genomes shed light on interconnected biogeochemical processes in an aquifer system.</title>
        <authorList>
            <person name="Anantharaman K."/>
            <person name="Brown C.T."/>
            <person name="Hug L.A."/>
            <person name="Sharon I."/>
            <person name="Castelle C.J."/>
            <person name="Probst A.J."/>
            <person name="Thomas B.C."/>
            <person name="Singh A."/>
            <person name="Wilkins M.J."/>
            <person name="Karaoz U."/>
            <person name="Brodie E.L."/>
            <person name="Williams K.H."/>
            <person name="Hubbard S.S."/>
            <person name="Banfield J.F."/>
        </authorList>
    </citation>
    <scope>NUCLEOTIDE SEQUENCE [LARGE SCALE GENOMIC DNA]</scope>
</reference>
<dbReference type="PROSITE" id="PS50164">
    <property type="entry name" value="GIY_YIG"/>
    <property type="match status" value="1"/>
</dbReference>
<organism evidence="3 4">
    <name type="scientific">Candidatus Woesebacteria bacterium RIFCSPHIGHO2_01_FULL_40_22</name>
    <dbReference type="NCBI Taxonomy" id="1802499"/>
    <lineage>
        <taxon>Bacteria</taxon>
        <taxon>Candidatus Woeseibacteriota</taxon>
    </lineage>
</organism>
<feature type="domain" description="GIY-YIG" evidence="2">
    <location>
        <begin position="1"/>
        <end position="75"/>
    </location>
</feature>
<dbReference type="InterPro" id="IPR050190">
    <property type="entry name" value="UPF0213_domain"/>
</dbReference>
<evidence type="ECO:0000313" key="3">
    <source>
        <dbReference type="EMBL" id="OGM26461.1"/>
    </source>
</evidence>
<name>A0A1F7YGJ2_9BACT</name>
<dbReference type="EMBL" id="MGGL01000011">
    <property type="protein sequence ID" value="OGM26461.1"/>
    <property type="molecule type" value="Genomic_DNA"/>
</dbReference>
<comment type="similarity">
    <text evidence="1">Belongs to the UPF0213 family.</text>
</comment>
<dbReference type="Pfam" id="PF01541">
    <property type="entry name" value="GIY-YIG"/>
    <property type="match status" value="1"/>
</dbReference>
<sequence length="78" mass="9442">MYYTYVLLSKRDGKRYVGWSNDLEKRVNKHKLGLVSSTKFRLPIKLVYYEACLDKNKAIKREKYFKTGFGRRFLKDRI</sequence>
<comment type="caution">
    <text evidence="3">The sequence shown here is derived from an EMBL/GenBank/DDBJ whole genome shotgun (WGS) entry which is preliminary data.</text>
</comment>
<dbReference type="Proteomes" id="UP000179221">
    <property type="component" value="Unassembled WGS sequence"/>
</dbReference>
<evidence type="ECO:0000259" key="2">
    <source>
        <dbReference type="PROSITE" id="PS50164"/>
    </source>
</evidence>
<gene>
    <name evidence="3" type="ORF">A2628_02890</name>
</gene>